<name>W0V0M5_9BURK</name>
<dbReference type="InterPro" id="IPR050708">
    <property type="entry name" value="T6SS_VgrG/RHS"/>
</dbReference>
<dbReference type="STRING" id="1349767.GJA_762"/>
<evidence type="ECO:0000313" key="3">
    <source>
        <dbReference type="EMBL" id="CDG81421.1"/>
    </source>
</evidence>
<accession>W0V0M5</accession>
<protein>
    <submittedName>
        <fullName evidence="3">RHS Repeat family protein</fullName>
    </submittedName>
</protein>
<dbReference type="InterPro" id="IPR006530">
    <property type="entry name" value="YD"/>
</dbReference>
<dbReference type="InterPro" id="IPR031325">
    <property type="entry name" value="RHS_repeat"/>
</dbReference>
<dbReference type="NCBIfam" id="TIGR03696">
    <property type="entry name" value="Rhs_assc_core"/>
    <property type="match status" value="1"/>
</dbReference>
<dbReference type="NCBIfam" id="TIGR01643">
    <property type="entry name" value="YD_repeat_2x"/>
    <property type="match status" value="4"/>
</dbReference>
<dbReference type="OrthoDB" id="8708611at2"/>
<dbReference type="PATRIC" id="fig|1349767.4.peg.2470"/>
<keyword evidence="4" id="KW-1185">Reference proteome</keyword>
<dbReference type="KEGG" id="jag:GJA_762"/>
<dbReference type="Gene3D" id="2.180.10.10">
    <property type="entry name" value="RHS repeat-associated core"/>
    <property type="match status" value="2"/>
</dbReference>
<dbReference type="PANTHER" id="PTHR32305:SF15">
    <property type="entry name" value="PROTEIN RHSA-RELATED"/>
    <property type="match status" value="1"/>
</dbReference>
<dbReference type="AlphaFoldDB" id="W0V0M5"/>
<dbReference type="Pfam" id="PF25023">
    <property type="entry name" value="TEN_YD-shell"/>
    <property type="match status" value="1"/>
</dbReference>
<organism evidence="3 4">
    <name type="scientific">Janthinobacterium agaricidamnosum NBRC 102515 = DSM 9628</name>
    <dbReference type="NCBI Taxonomy" id="1349767"/>
    <lineage>
        <taxon>Bacteria</taxon>
        <taxon>Pseudomonadati</taxon>
        <taxon>Pseudomonadota</taxon>
        <taxon>Betaproteobacteria</taxon>
        <taxon>Burkholderiales</taxon>
        <taxon>Oxalobacteraceae</taxon>
        <taxon>Janthinobacterium</taxon>
    </lineage>
</organism>
<dbReference type="EMBL" id="HG322949">
    <property type="protein sequence ID" value="CDG81421.1"/>
    <property type="molecule type" value="Genomic_DNA"/>
</dbReference>
<gene>
    <name evidence="3" type="ORF">GJA_762</name>
</gene>
<sequence>MKSFLTRAVASTLIFNLTYLPILGGINNTTAAAQTVQNTTWSYLYDAAGNLSQTTDPLGRATNLSYDALSRLKQTLQPAPITGATRPATTYTYDGLDQISSVTDPRSLVTNYTVDGYSNQTALASPDTGLSAQNYDLAGNLTSNTDARGKTTTYAYDVLNRVISISYASGTATTFEYDGGASGAPNAIGRLTKMADESGQTRYSYDQRGRLLEKIQTINGPSAPVIQHISYTYDGNGHLSSLTYPSGNRINYSYDAAGNINKLMLNTANASGGTNTDAATVLLDQINYAPFGPVKSWAWGNSSDTSPNIYTRTFDLDGRIISYPLGNTTASASALTRTLTYDAASRITQMNHTGDASATNYNQTFAYNGLDQLTNFLSKNTNQSFAYDANGNRSQATFGANNYSNTISPSSNRLLATSGPFPARSNSFDAAGNLINDGTIKYVYSDRGRLQSTVNAGLVTSYWYNGNDERVRKTSALAPTGTNFYAYDEQGQLLGEYDANGLMLQETVYLGSMPVSILKRSTAATDSQSLIYYVYTDHINTPRLITAAADNSVVWRWDNADPFGISQPDDNLGGSGIFTYNVRFSGQIYDKETNNHYNHYRYYDSQLGKYLESDPTGLNGGINTYEYANSNPTIFVDPTGEIAFLAPAIPYIVEGAALGWRAYQTYQAMNTLASVIKAANTQTQTNSCSDQNGKDPCEEIRKKIKDTKAQLSKREKQLSEDQYNLFNRAYLVNPGGDLSGKGTYTGHVDMINSVKRGLEKMEAQAKAMGCL</sequence>
<dbReference type="InterPro" id="IPR056823">
    <property type="entry name" value="TEN-like_YD-shell"/>
</dbReference>
<dbReference type="InterPro" id="IPR022385">
    <property type="entry name" value="Rhs_assc_core"/>
</dbReference>
<evidence type="ECO:0000259" key="2">
    <source>
        <dbReference type="Pfam" id="PF25023"/>
    </source>
</evidence>
<feature type="domain" description="Teneurin-like YD-shell" evidence="2">
    <location>
        <begin position="304"/>
        <end position="632"/>
    </location>
</feature>
<dbReference type="PANTHER" id="PTHR32305">
    <property type="match status" value="1"/>
</dbReference>
<dbReference type="Pfam" id="PF05593">
    <property type="entry name" value="RHS_repeat"/>
    <property type="match status" value="4"/>
</dbReference>
<keyword evidence="1" id="KW-0677">Repeat</keyword>
<dbReference type="Proteomes" id="UP000027604">
    <property type="component" value="Chromosome I"/>
</dbReference>
<dbReference type="HOGENOM" id="CLU_003684_3_0_4"/>
<evidence type="ECO:0000313" key="4">
    <source>
        <dbReference type="Proteomes" id="UP000027604"/>
    </source>
</evidence>
<proteinExistence type="predicted"/>
<dbReference type="eggNOG" id="COG3209">
    <property type="taxonomic scope" value="Bacteria"/>
</dbReference>
<evidence type="ECO:0000256" key="1">
    <source>
        <dbReference type="ARBA" id="ARBA00022737"/>
    </source>
</evidence>
<dbReference type="RefSeq" id="WP_051780244.1">
    <property type="nucleotide sequence ID" value="NZ_BCTH01000053.1"/>
</dbReference>
<reference evidence="3 4" key="1">
    <citation type="journal article" date="2015" name="Genome Announc.">
        <title>Genome Sequence of Mushroom Soft-Rot Pathogen Janthinobacterium agaricidamnosum.</title>
        <authorList>
            <person name="Graupner K."/>
            <person name="Lackner G."/>
            <person name="Hertweck C."/>
        </authorList>
    </citation>
    <scope>NUCLEOTIDE SEQUENCE [LARGE SCALE GENOMIC DNA]</scope>
    <source>
        <strain evidence="4">NBRC 102515 / DSM 9628</strain>
    </source>
</reference>